<keyword evidence="5" id="KW-0378">Hydrolase</keyword>
<evidence type="ECO:0000256" key="5">
    <source>
        <dbReference type="ARBA" id="ARBA00022801"/>
    </source>
</evidence>
<evidence type="ECO:0000256" key="6">
    <source>
        <dbReference type="ARBA" id="ARBA00023277"/>
    </source>
</evidence>
<dbReference type="InterPro" id="IPR036412">
    <property type="entry name" value="HAD-like_sf"/>
</dbReference>
<name>A0A383BR10_9ZZZZ</name>
<dbReference type="PANTHER" id="PTHR42891:SF1">
    <property type="entry name" value="D-GLYCERO-BETA-D-MANNO-HEPTOSE-1,7-BISPHOSPHATE 7-PHOSPHATASE"/>
    <property type="match status" value="1"/>
</dbReference>
<keyword evidence="3" id="KW-0963">Cytoplasm</keyword>
<dbReference type="Gene3D" id="3.40.50.1000">
    <property type="entry name" value="HAD superfamily/HAD-like"/>
    <property type="match status" value="1"/>
</dbReference>
<accession>A0A383BR10</accession>
<proteinExistence type="inferred from homology"/>
<dbReference type="SUPFAM" id="SSF56784">
    <property type="entry name" value="HAD-like"/>
    <property type="match status" value="1"/>
</dbReference>
<evidence type="ECO:0000256" key="4">
    <source>
        <dbReference type="ARBA" id="ARBA00022723"/>
    </source>
</evidence>
<dbReference type="PANTHER" id="PTHR42891">
    <property type="entry name" value="D-GLYCERO-BETA-D-MANNO-HEPTOSE-1,7-BISPHOSPHATE 7-PHOSPHATASE"/>
    <property type="match status" value="1"/>
</dbReference>
<dbReference type="GO" id="GO:0005975">
    <property type="term" value="P:carbohydrate metabolic process"/>
    <property type="evidence" value="ECO:0007669"/>
    <property type="project" value="InterPro"/>
</dbReference>
<organism evidence="8">
    <name type="scientific">marine metagenome</name>
    <dbReference type="NCBI Taxonomy" id="408172"/>
    <lineage>
        <taxon>unclassified sequences</taxon>
        <taxon>metagenomes</taxon>
        <taxon>ecological metagenomes</taxon>
    </lineage>
</organism>
<dbReference type="GO" id="GO:0046872">
    <property type="term" value="F:metal ion binding"/>
    <property type="evidence" value="ECO:0007669"/>
    <property type="project" value="UniProtKB-KW"/>
</dbReference>
<dbReference type="Pfam" id="PF13242">
    <property type="entry name" value="Hydrolase_like"/>
    <property type="match status" value="1"/>
</dbReference>
<evidence type="ECO:0000313" key="8">
    <source>
        <dbReference type="EMBL" id="SVE22291.1"/>
    </source>
</evidence>
<dbReference type="GO" id="GO:0016791">
    <property type="term" value="F:phosphatase activity"/>
    <property type="evidence" value="ECO:0007669"/>
    <property type="project" value="InterPro"/>
</dbReference>
<protein>
    <recommendedName>
        <fullName evidence="7">D,D-heptose 1,7-bisphosphate phosphatase</fullName>
    </recommendedName>
</protein>
<comment type="subcellular location">
    <subcellularLocation>
        <location evidence="1">Cytoplasm</location>
    </subcellularLocation>
</comment>
<sequence length="161" mass="18263">MGYKAVFLDRDGVINEERKDYVKDVSEFKLIEGSLDAIKLLKEKKFLVIIITNQSAINRGLLPVENLNKIHELLKIKLNKLNTFVDGIYFCPHTPEENCHCRKPRSGLLLKAAQEHNIDLENSLMIGDSQTDILAAKNAGCNSILLKKNQKLVDIVREFDS</sequence>
<dbReference type="InterPro" id="IPR006549">
    <property type="entry name" value="HAD-SF_hydro_IIIA"/>
</dbReference>
<evidence type="ECO:0000256" key="2">
    <source>
        <dbReference type="ARBA" id="ARBA00005628"/>
    </source>
</evidence>
<reference evidence="8" key="1">
    <citation type="submission" date="2018-05" db="EMBL/GenBank/DDBJ databases">
        <authorList>
            <person name="Lanie J.A."/>
            <person name="Ng W.-L."/>
            <person name="Kazmierczak K.M."/>
            <person name="Andrzejewski T.M."/>
            <person name="Davidsen T.M."/>
            <person name="Wayne K.J."/>
            <person name="Tettelin H."/>
            <person name="Glass J.I."/>
            <person name="Rusch D."/>
            <person name="Podicherti R."/>
            <person name="Tsui H.-C.T."/>
            <person name="Winkler M.E."/>
        </authorList>
    </citation>
    <scope>NUCLEOTIDE SEQUENCE</scope>
</reference>
<dbReference type="InterPro" id="IPR006543">
    <property type="entry name" value="Histidinol-phos"/>
</dbReference>
<dbReference type="EMBL" id="UINC01202472">
    <property type="protein sequence ID" value="SVE22291.1"/>
    <property type="molecule type" value="Genomic_DNA"/>
</dbReference>
<keyword evidence="6" id="KW-0119">Carbohydrate metabolism</keyword>
<gene>
    <name evidence="8" type="ORF">METZ01_LOCUS475145</name>
</gene>
<comment type="similarity">
    <text evidence="2">Belongs to the GmhB family.</text>
</comment>
<dbReference type="InterPro" id="IPR004446">
    <property type="entry name" value="Heptose_bisP_phosphatase"/>
</dbReference>
<dbReference type="NCBIfam" id="TIGR01662">
    <property type="entry name" value="HAD-SF-IIIA"/>
    <property type="match status" value="1"/>
</dbReference>
<dbReference type="CDD" id="cd07503">
    <property type="entry name" value="HAD_HisB-N"/>
    <property type="match status" value="1"/>
</dbReference>
<keyword evidence="4" id="KW-0479">Metal-binding</keyword>
<evidence type="ECO:0000256" key="1">
    <source>
        <dbReference type="ARBA" id="ARBA00004496"/>
    </source>
</evidence>
<dbReference type="AlphaFoldDB" id="A0A383BR10"/>
<dbReference type="NCBIfam" id="NF006506">
    <property type="entry name" value="PRK08942.1"/>
    <property type="match status" value="1"/>
</dbReference>
<evidence type="ECO:0000256" key="7">
    <source>
        <dbReference type="ARBA" id="ARBA00031828"/>
    </source>
</evidence>
<dbReference type="InterPro" id="IPR023214">
    <property type="entry name" value="HAD_sf"/>
</dbReference>
<dbReference type="NCBIfam" id="TIGR01656">
    <property type="entry name" value="Histidinol-ppas"/>
    <property type="match status" value="1"/>
</dbReference>
<dbReference type="GO" id="GO:0005737">
    <property type="term" value="C:cytoplasm"/>
    <property type="evidence" value="ECO:0007669"/>
    <property type="project" value="UniProtKB-SubCell"/>
</dbReference>
<dbReference type="PIRSF" id="PIRSF004682">
    <property type="entry name" value="GmhB"/>
    <property type="match status" value="1"/>
</dbReference>
<evidence type="ECO:0000256" key="3">
    <source>
        <dbReference type="ARBA" id="ARBA00022490"/>
    </source>
</evidence>